<feature type="transmembrane region" description="Helical" evidence="1">
    <location>
        <begin position="247"/>
        <end position="268"/>
    </location>
</feature>
<gene>
    <name evidence="3" type="ORF">PNOK_0150000</name>
</gene>
<accession>A0A286UPM3</accession>
<feature type="transmembrane region" description="Helical" evidence="1">
    <location>
        <begin position="214"/>
        <end position="235"/>
    </location>
</feature>
<reference evidence="3 4" key="1">
    <citation type="journal article" date="2017" name="Mol. Ecol.">
        <title>Comparative and population genomic landscape of Phellinus noxius: A hypervariable fungus causing root rot in trees.</title>
        <authorList>
            <person name="Chung C.L."/>
            <person name="Lee T.J."/>
            <person name="Akiba M."/>
            <person name="Lee H.H."/>
            <person name="Kuo T.H."/>
            <person name="Liu D."/>
            <person name="Ke H.M."/>
            <person name="Yokoi T."/>
            <person name="Roa M.B."/>
            <person name="Lu M.J."/>
            <person name="Chang Y.Y."/>
            <person name="Ann P.J."/>
            <person name="Tsai J.N."/>
            <person name="Chen C.Y."/>
            <person name="Tzean S.S."/>
            <person name="Ota Y."/>
            <person name="Hattori T."/>
            <person name="Sahashi N."/>
            <person name="Liou R.F."/>
            <person name="Kikuchi T."/>
            <person name="Tsai I.J."/>
        </authorList>
    </citation>
    <scope>NUCLEOTIDE SEQUENCE [LARGE SCALE GENOMIC DNA]</scope>
    <source>
        <strain evidence="3 4">FFPRI411160</strain>
    </source>
</reference>
<feature type="transmembrane region" description="Helical" evidence="1">
    <location>
        <begin position="175"/>
        <end position="194"/>
    </location>
</feature>
<dbReference type="Pfam" id="PF20151">
    <property type="entry name" value="DUF6533"/>
    <property type="match status" value="1"/>
</dbReference>
<keyword evidence="1" id="KW-1133">Transmembrane helix</keyword>
<comment type="caution">
    <text evidence="3">The sequence shown here is derived from an EMBL/GenBank/DDBJ whole genome shotgun (WGS) entry which is preliminary data.</text>
</comment>
<evidence type="ECO:0000256" key="1">
    <source>
        <dbReference type="SAM" id="Phobius"/>
    </source>
</evidence>
<dbReference type="EMBL" id="NBII01000002">
    <property type="protein sequence ID" value="PAV21543.1"/>
    <property type="molecule type" value="Genomic_DNA"/>
</dbReference>
<feature type="transmembrane region" description="Helical" evidence="1">
    <location>
        <begin position="56"/>
        <end position="76"/>
    </location>
</feature>
<protein>
    <recommendedName>
        <fullName evidence="2">DUF6533 domain-containing protein</fullName>
    </recommendedName>
</protein>
<dbReference type="InParanoid" id="A0A286UPM3"/>
<dbReference type="InterPro" id="IPR045340">
    <property type="entry name" value="DUF6533"/>
</dbReference>
<sequence>MASQEDIDLATKLVKAGRIPLLTSPPSLTWALMDYLITLEDEIKFVWPGKMNFGKLMFFLIRYYPIALAVFDVAQIHSFSKFYPSLPVCVAMDCIIRVIGAVALWSVEIVMQLRIYVIYHCSKRVALFNGLLFLLSIAAFMWILVHNTQRRAAVIADAKKLPIPGCPSIHTGIEWAQWVPATIFEGILFTFALFRSLRTMTIRMRSNRVLRHSLWTVVLQDNLLYFFGVSILLVLNNLMVVSTVSHIPWFSYGPFHVAMGIMTSRMLLHLYKAAARGRVVYSDANKSGMYARYAFEGDEGNASATLTDIGYAANYTSDHTTAVDVTRSMDVERQLPDALKNTDSIELKTIKLQNEYVK</sequence>
<keyword evidence="4" id="KW-1185">Reference proteome</keyword>
<feature type="transmembrane region" description="Helical" evidence="1">
    <location>
        <begin position="126"/>
        <end position="145"/>
    </location>
</feature>
<evidence type="ECO:0000313" key="3">
    <source>
        <dbReference type="EMBL" id="PAV21543.1"/>
    </source>
</evidence>
<evidence type="ECO:0000259" key="2">
    <source>
        <dbReference type="Pfam" id="PF20151"/>
    </source>
</evidence>
<dbReference type="OrthoDB" id="3258294at2759"/>
<dbReference type="AlphaFoldDB" id="A0A286UPM3"/>
<name>A0A286UPM3_9AGAM</name>
<organism evidence="3 4">
    <name type="scientific">Pyrrhoderma noxium</name>
    <dbReference type="NCBI Taxonomy" id="2282107"/>
    <lineage>
        <taxon>Eukaryota</taxon>
        <taxon>Fungi</taxon>
        <taxon>Dikarya</taxon>
        <taxon>Basidiomycota</taxon>
        <taxon>Agaricomycotina</taxon>
        <taxon>Agaricomycetes</taxon>
        <taxon>Hymenochaetales</taxon>
        <taxon>Hymenochaetaceae</taxon>
        <taxon>Pyrrhoderma</taxon>
    </lineage>
</organism>
<dbReference type="Proteomes" id="UP000217199">
    <property type="component" value="Unassembled WGS sequence"/>
</dbReference>
<feature type="domain" description="DUF6533" evidence="2">
    <location>
        <begin position="27"/>
        <end position="66"/>
    </location>
</feature>
<keyword evidence="1" id="KW-0812">Transmembrane</keyword>
<keyword evidence="1" id="KW-0472">Membrane</keyword>
<proteinExistence type="predicted"/>
<evidence type="ECO:0000313" key="4">
    <source>
        <dbReference type="Proteomes" id="UP000217199"/>
    </source>
</evidence>